<sequence>MVAVKELLEQHLCVRVREGKVFFWFDNWTGYGPLTCSTPPQFDILLNQAWRGNSWDVDLIHASCLSFNLGWLSDKSLNLSYEKDIFSWILLPLLKFKVRHATSISWLQSDLIHCLHQIQQPKIHHVVNWNKPPKGFYKLNTDGACKSSSGRGLIREHQGNVHSAFSSWYSVNGTSLKAEAFALL</sequence>
<gene>
    <name evidence="1" type="ORF">ACH5RR_018535</name>
</gene>
<keyword evidence="2" id="KW-1185">Reference proteome</keyword>
<protein>
    <submittedName>
        <fullName evidence="1">Uncharacterized protein</fullName>
    </submittedName>
</protein>
<comment type="caution">
    <text evidence="1">The sequence shown here is derived from an EMBL/GenBank/DDBJ whole genome shotgun (WGS) entry which is preliminary data.</text>
</comment>
<accession>A0ABD2ZLQ4</accession>
<dbReference type="EMBL" id="JBJUIK010000008">
    <property type="protein sequence ID" value="KAL3520386.1"/>
    <property type="molecule type" value="Genomic_DNA"/>
</dbReference>
<dbReference type="PANTHER" id="PTHR47723">
    <property type="entry name" value="OS05G0353850 PROTEIN"/>
    <property type="match status" value="1"/>
</dbReference>
<dbReference type="PANTHER" id="PTHR47723:SF19">
    <property type="entry name" value="POLYNUCLEOTIDYL TRANSFERASE, RIBONUCLEASE H-LIKE SUPERFAMILY PROTEIN"/>
    <property type="match status" value="1"/>
</dbReference>
<proteinExistence type="predicted"/>
<reference evidence="1 2" key="1">
    <citation type="submission" date="2024-11" db="EMBL/GenBank/DDBJ databases">
        <title>A near-complete genome assembly of Cinchona calisaya.</title>
        <authorList>
            <person name="Lian D.C."/>
            <person name="Zhao X.W."/>
            <person name="Wei L."/>
        </authorList>
    </citation>
    <scope>NUCLEOTIDE SEQUENCE [LARGE SCALE GENOMIC DNA]</scope>
    <source>
        <tissue evidence="1">Nenye</tissue>
    </source>
</reference>
<dbReference type="Proteomes" id="UP001630127">
    <property type="component" value="Unassembled WGS sequence"/>
</dbReference>
<dbReference type="AlphaFoldDB" id="A0ABD2ZLQ4"/>
<name>A0ABD2ZLQ4_9GENT</name>
<organism evidence="1 2">
    <name type="scientific">Cinchona calisaya</name>
    <dbReference type="NCBI Taxonomy" id="153742"/>
    <lineage>
        <taxon>Eukaryota</taxon>
        <taxon>Viridiplantae</taxon>
        <taxon>Streptophyta</taxon>
        <taxon>Embryophyta</taxon>
        <taxon>Tracheophyta</taxon>
        <taxon>Spermatophyta</taxon>
        <taxon>Magnoliopsida</taxon>
        <taxon>eudicotyledons</taxon>
        <taxon>Gunneridae</taxon>
        <taxon>Pentapetalae</taxon>
        <taxon>asterids</taxon>
        <taxon>lamiids</taxon>
        <taxon>Gentianales</taxon>
        <taxon>Rubiaceae</taxon>
        <taxon>Cinchonoideae</taxon>
        <taxon>Cinchoneae</taxon>
        <taxon>Cinchona</taxon>
    </lineage>
</organism>
<dbReference type="InterPro" id="IPR053151">
    <property type="entry name" value="RNase_H-like"/>
</dbReference>
<evidence type="ECO:0000313" key="2">
    <source>
        <dbReference type="Proteomes" id="UP001630127"/>
    </source>
</evidence>
<evidence type="ECO:0000313" key="1">
    <source>
        <dbReference type="EMBL" id="KAL3520386.1"/>
    </source>
</evidence>